<sequence>MFIFNGFLNVIIKNTNQKIIKENLNKHKIANISACKVFDIKCSNSFPFVLPMLKGKNSIGVRIVMNTVITDNPTFFFFHIDWQNSQSD</sequence>
<proteinExistence type="predicted"/>
<reference evidence="2" key="1">
    <citation type="submission" date="2016-04" db="EMBL/GenBank/DDBJ databases">
        <authorList>
            <person name="Lyu Z."/>
            <person name="Lyu W."/>
        </authorList>
    </citation>
    <scope>NUCLEOTIDE SEQUENCE [LARGE SCALE GENOMIC DNA]</scope>
    <source>
        <strain evidence="2">C44</strain>
    </source>
</reference>
<comment type="caution">
    <text evidence="1">The sequence shown here is derived from an EMBL/GenBank/DDBJ whole genome shotgun (WGS) entry which is preliminary data.</text>
</comment>
<protein>
    <submittedName>
        <fullName evidence="1">Uncharacterized protein</fullName>
    </submittedName>
</protein>
<accession>A0A179SP84</accession>
<dbReference type="AlphaFoldDB" id="A0A179SP84"/>
<dbReference type="EMBL" id="LWSG01000046">
    <property type="protein sequence ID" value="OAS82113.1"/>
    <property type="molecule type" value="Genomic_DNA"/>
</dbReference>
<dbReference type="Proteomes" id="UP000078534">
    <property type="component" value="Unassembled WGS sequence"/>
</dbReference>
<name>A0A179SP84_9BACI</name>
<keyword evidence="2" id="KW-1185">Reference proteome</keyword>
<evidence type="ECO:0000313" key="2">
    <source>
        <dbReference type="Proteomes" id="UP000078534"/>
    </source>
</evidence>
<organism evidence="1 2">
    <name type="scientific">Metabacillus litoralis</name>
    <dbReference type="NCBI Taxonomy" id="152268"/>
    <lineage>
        <taxon>Bacteria</taxon>
        <taxon>Bacillati</taxon>
        <taxon>Bacillota</taxon>
        <taxon>Bacilli</taxon>
        <taxon>Bacillales</taxon>
        <taxon>Bacillaceae</taxon>
        <taxon>Metabacillus</taxon>
    </lineage>
</organism>
<gene>
    <name evidence="1" type="ORF">A6K24_13725</name>
</gene>
<evidence type="ECO:0000313" key="1">
    <source>
        <dbReference type="EMBL" id="OAS82113.1"/>
    </source>
</evidence>